<feature type="region of interest" description="Disordered" evidence="1">
    <location>
        <begin position="456"/>
        <end position="477"/>
    </location>
</feature>
<dbReference type="Gene3D" id="2.120.10.80">
    <property type="entry name" value="Kelch-type beta propeller"/>
    <property type="match status" value="1"/>
</dbReference>
<keyword evidence="4" id="KW-1185">Reference proteome</keyword>
<evidence type="ECO:0000313" key="3">
    <source>
        <dbReference type="EMBL" id="KAF9580066.1"/>
    </source>
</evidence>
<evidence type="ECO:0000313" key="4">
    <source>
        <dbReference type="Proteomes" id="UP000780801"/>
    </source>
</evidence>
<feature type="compositionally biased region" description="Polar residues" evidence="1">
    <location>
        <begin position="467"/>
        <end position="477"/>
    </location>
</feature>
<sequence>VDGDKMYYFGGVGFSSLRGYLYELDLKNNTWRRFGTETYPRDRAACVATKHLFIVWGGFTSNTPRISVLADSTPLVFDFATEKWINKYTAESTLPPPPSPLPPPPPPPPPPPLPQPSDPPSNPKSNDPGPKNSTSGGNNNRNSKGSDPPEQPPEESQLNIAAIAGGTAGAVALVATFALIFFVRRHSRKEQEYDDLAYSLSKENTSRRVHRHDPSPNEIERDPGSWNESRSLFHDEMEQSAMFAHEKTNPAPLSYKRQDRHHRQVFRAEQDYRAERNYRVGQVHQTGQYYGVGQDYQTEQHYQNMHDPNLNNRWIEMTPHVQDPGYDYRAHDITEDLSKDQVQDVTPGNRLGNHPQRAAIQSPQRISEDPQRWNPQPGDHQYQWTSGVPSAPWVPQPDYLQSFQPHEASMPLQPYEASVPLQPYEASMPLQPYEASMPLQPYEASLPLRPRYEYMNHSDSRWDTSPPEDTQYNFIQP</sequence>
<feature type="region of interest" description="Disordered" evidence="1">
    <location>
        <begin position="204"/>
        <end position="226"/>
    </location>
</feature>
<feature type="region of interest" description="Disordered" evidence="1">
    <location>
        <begin position="90"/>
        <end position="155"/>
    </location>
</feature>
<name>A0A9P6FRV0_9FUNG</name>
<dbReference type="Proteomes" id="UP000780801">
    <property type="component" value="Unassembled WGS sequence"/>
</dbReference>
<feature type="compositionally biased region" description="Low complexity" evidence="1">
    <location>
        <begin position="123"/>
        <end position="148"/>
    </location>
</feature>
<dbReference type="EMBL" id="JAABOA010002304">
    <property type="protein sequence ID" value="KAF9580066.1"/>
    <property type="molecule type" value="Genomic_DNA"/>
</dbReference>
<feature type="transmembrane region" description="Helical" evidence="2">
    <location>
        <begin position="160"/>
        <end position="183"/>
    </location>
</feature>
<keyword evidence="2" id="KW-0472">Membrane</keyword>
<dbReference type="SUPFAM" id="SSF117281">
    <property type="entry name" value="Kelch motif"/>
    <property type="match status" value="1"/>
</dbReference>
<accession>A0A9P6FRV0</accession>
<feature type="non-terminal residue" evidence="3">
    <location>
        <position position="477"/>
    </location>
</feature>
<reference evidence="3" key="1">
    <citation type="journal article" date="2020" name="Fungal Divers.">
        <title>Resolving the Mortierellaceae phylogeny through synthesis of multi-gene phylogenetics and phylogenomics.</title>
        <authorList>
            <person name="Vandepol N."/>
            <person name="Liber J."/>
            <person name="Desiro A."/>
            <person name="Na H."/>
            <person name="Kennedy M."/>
            <person name="Barry K."/>
            <person name="Grigoriev I.V."/>
            <person name="Miller A.N."/>
            <person name="O'Donnell K."/>
            <person name="Stajich J.E."/>
            <person name="Bonito G."/>
        </authorList>
    </citation>
    <scope>NUCLEOTIDE SEQUENCE</scope>
    <source>
        <strain evidence="3">KOD1015</strain>
    </source>
</reference>
<dbReference type="InterPro" id="IPR015915">
    <property type="entry name" value="Kelch-typ_b-propeller"/>
</dbReference>
<evidence type="ECO:0008006" key="5">
    <source>
        <dbReference type="Google" id="ProtNLM"/>
    </source>
</evidence>
<proteinExistence type="predicted"/>
<feature type="compositionally biased region" description="Basic and acidic residues" evidence="1">
    <location>
        <begin position="212"/>
        <end position="223"/>
    </location>
</feature>
<feature type="compositionally biased region" description="Pro residues" evidence="1">
    <location>
        <begin position="94"/>
        <end position="122"/>
    </location>
</feature>
<comment type="caution">
    <text evidence="3">The sequence shown here is derived from an EMBL/GenBank/DDBJ whole genome shotgun (WGS) entry which is preliminary data.</text>
</comment>
<dbReference type="SUPFAM" id="SSF101447">
    <property type="entry name" value="Formin homology 2 domain (FH2 domain)"/>
    <property type="match status" value="1"/>
</dbReference>
<keyword evidence="2" id="KW-1133">Transmembrane helix</keyword>
<evidence type="ECO:0000256" key="2">
    <source>
        <dbReference type="SAM" id="Phobius"/>
    </source>
</evidence>
<gene>
    <name evidence="3" type="ORF">BGW38_003435</name>
</gene>
<feature type="region of interest" description="Disordered" evidence="1">
    <location>
        <begin position="343"/>
        <end position="387"/>
    </location>
</feature>
<protein>
    <recommendedName>
        <fullName evidence="5">Kelch motif-containing protein</fullName>
    </recommendedName>
</protein>
<dbReference type="AlphaFoldDB" id="A0A9P6FRV0"/>
<organism evidence="3 4">
    <name type="scientific">Lunasporangiospora selenospora</name>
    <dbReference type="NCBI Taxonomy" id="979761"/>
    <lineage>
        <taxon>Eukaryota</taxon>
        <taxon>Fungi</taxon>
        <taxon>Fungi incertae sedis</taxon>
        <taxon>Mucoromycota</taxon>
        <taxon>Mortierellomycotina</taxon>
        <taxon>Mortierellomycetes</taxon>
        <taxon>Mortierellales</taxon>
        <taxon>Mortierellaceae</taxon>
        <taxon>Lunasporangiospora</taxon>
    </lineage>
</organism>
<evidence type="ECO:0000256" key="1">
    <source>
        <dbReference type="SAM" id="MobiDB-lite"/>
    </source>
</evidence>
<keyword evidence="2" id="KW-0812">Transmembrane</keyword>